<name>A0ABX4P2K8_9LEPT</name>
<gene>
    <name evidence="1" type="ORF">CH376_04110</name>
</gene>
<reference evidence="1 2" key="1">
    <citation type="submission" date="2017-07" db="EMBL/GenBank/DDBJ databases">
        <title>Leptospira spp. isolated from tropical soils.</title>
        <authorList>
            <person name="Thibeaux R."/>
            <person name="Iraola G."/>
            <person name="Ferres I."/>
            <person name="Bierque E."/>
            <person name="Girault D."/>
            <person name="Soupe-Gilbert M.-E."/>
            <person name="Picardeau M."/>
            <person name="Goarant C."/>
        </authorList>
    </citation>
    <scope>NUCLEOTIDE SEQUENCE [LARGE SCALE GENOMIC DNA]</scope>
    <source>
        <strain evidence="1 2">FH2-B-D1</strain>
    </source>
</reference>
<proteinExistence type="predicted"/>
<organism evidence="1 2">
    <name type="scientific">Leptospira adleri</name>
    <dbReference type="NCBI Taxonomy" id="2023186"/>
    <lineage>
        <taxon>Bacteria</taxon>
        <taxon>Pseudomonadati</taxon>
        <taxon>Spirochaetota</taxon>
        <taxon>Spirochaetia</taxon>
        <taxon>Leptospirales</taxon>
        <taxon>Leptospiraceae</taxon>
        <taxon>Leptospira</taxon>
    </lineage>
</organism>
<evidence type="ECO:0000313" key="2">
    <source>
        <dbReference type="Proteomes" id="UP000232149"/>
    </source>
</evidence>
<evidence type="ECO:0000313" key="1">
    <source>
        <dbReference type="EMBL" id="PJZ63219.1"/>
    </source>
</evidence>
<accession>A0ABX4P2K8</accession>
<sequence>MKKDMLFLFPDCVYRTILESFCVTKERSIFLRSLEKDADPIAGLFSQVERDLESTHSQSVDLWEFRQGDILLAKF</sequence>
<keyword evidence="2" id="KW-1185">Reference proteome</keyword>
<dbReference type="EMBL" id="NPDU01000007">
    <property type="protein sequence ID" value="PJZ63219.1"/>
    <property type="molecule type" value="Genomic_DNA"/>
</dbReference>
<protein>
    <submittedName>
        <fullName evidence="1">Uncharacterized protein</fullName>
    </submittedName>
</protein>
<dbReference type="Proteomes" id="UP000232149">
    <property type="component" value="Unassembled WGS sequence"/>
</dbReference>
<comment type="caution">
    <text evidence="1">The sequence shown here is derived from an EMBL/GenBank/DDBJ whole genome shotgun (WGS) entry which is preliminary data.</text>
</comment>